<dbReference type="InterPro" id="IPR036388">
    <property type="entry name" value="WH-like_DNA-bd_sf"/>
</dbReference>
<dbReference type="Pfam" id="PF00196">
    <property type="entry name" value="GerE"/>
    <property type="match status" value="1"/>
</dbReference>
<dbReference type="PROSITE" id="PS50043">
    <property type="entry name" value="HTH_LUXR_2"/>
    <property type="match status" value="1"/>
</dbReference>
<evidence type="ECO:0000313" key="6">
    <source>
        <dbReference type="Proteomes" id="UP000186894"/>
    </source>
</evidence>
<keyword evidence="6" id="KW-1185">Reference proteome</keyword>
<dbReference type="SUPFAM" id="SSF46894">
    <property type="entry name" value="C-terminal effector domain of the bipartite response regulators"/>
    <property type="match status" value="1"/>
</dbReference>
<gene>
    <name evidence="5" type="ORF">BJF95_15540</name>
</gene>
<dbReference type="SMART" id="SM00421">
    <property type="entry name" value="HTH_LUXR"/>
    <property type="match status" value="1"/>
</dbReference>
<dbReference type="GO" id="GO:0006355">
    <property type="term" value="P:regulation of DNA-templated transcription"/>
    <property type="evidence" value="ECO:0007669"/>
    <property type="project" value="InterPro"/>
</dbReference>
<reference evidence="5 6" key="1">
    <citation type="submission" date="2016-09" db="EMBL/GenBank/DDBJ databases">
        <title>Rhizobium oryziradicis sp. nov., isolated from the root of rice.</title>
        <authorList>
            <person name="Zhao J."/>
            <person name="Zhang X."/>
        </authorList>
    </citation>
    <scope>NUCLEOTIDE SEQUENCE [LARGE SCALE GENOMIC DNA]</scope>
    <source>
        <strain evidence="5 6">N19</strain>
    </source>
</reference>
<dbReference type="PRINTS" id="PR00038">
    <property type="entry name" value="HTHLUXR"/>
</dbReference>
<feature type="domain" description="HTH luxR-type" evidence="4">
    <location>
        <begin position="704"/>
        <end position="769"/>
    </location>
</feature>
<dbReference type="PROSITE" id="PS00622">
    <property type="entry name" value="HTH_LUXR_1"/>
    <property type="match status" value="1"/>
</dbReference>
<dbReference type="InterPro" id="IPR016032">
    <property type="entry name" value="Sig_transdc_resp-reg_C-effctor"/>
</dbReference>
<protein>
    <recommendedName>
        <fullName evidence="4">HTH luxR-type domain-containing protein</fullName>
    </recommendedName>
</protein>
<name>A0A1Q8ZXG4_9HYPH</name>
<evidence type="ECO:0000313" key="5">
    <source>
        <dbReference type="EMBL" id="OLP46731.1"/>
    </source>
</evidence>
<organism evidence="5 6">
    <name type="scientific">Rhizobium oryziradicis</name>
    <dbReference type="NCBI Taxonomy" id="1867956"/>
    <lineage>
        <taxon>Bacteria</taxon>
        <taxon>Pseudomonadati</taxon>
        <taxon>Pseudomonadota</taxon>
        <taxon>Alphaproteobacteria</taxon>
        <taxon>Hyphomicrobiales</taxon>
        <taxon>Rhizobiaceae</taxon>
        <taxon>Rhizobium/Agrobacterium group</taxon>
        <taxon>Rhizobium</taxon>
    </lineage>
</organism>
<dbReference type="Gene3D" id="1.10.10.10">
    <property type="entry name" value="Winged helix-like DNA-binding domain superfamily/Winged helix DNA-binding domain"/>
    <property type="match status" value="1"/>
</dbReference>
<dbReference type="GO" id="GO:0003677">
    <property type="term" value="F:DNA binding"/>
    <property type="evidence" value="ECO:0007669"/>
    <property type="project" value="UniProtKB-KW"/>
</dbReference>
<dbReference type="CDD" id="cd06170">
    <property type="entry name" value="LuxR_C_like"/>
    <property type="match status" value="1"/>
</dbReference>
<proteinExistence type="predicted"/>
<dbReference type="Proteomes" id="UP000186894">
    <property type="component" value="Unassembled WGS sequence"/>
</dbReference>
<dbReference type="PANTHER" id="PTHR44688">
    <property type="entry name" value="DNA-BINDING TRANSCRIPTIONAL ACTIVATOR DEVR_DOSR"/>
    <property type="match status" value="1"/>
</dbReference>
<dbReference type="STRING" id="1867956.BJF95_15540"/>
<dbReference type="PANTHER" id="PTHR44688:SF16">
    <property type="entry name" value="DNA-BINDING TRANSCRIPTIONAL ACTIVATOR DEVR_DOSR"/>
    <property type="match status" value="1"/>
</dbReference>
<dbReference type="InterPro" id="IPR000792">
    <property type="entry name" value="Tscrpt_reg_LuxR_C"/>
</dbReference>
<evidence type="ECO:0000259" key="4">
    <source>
        <dbReference type="PROSITE" id="PS50043"/>
    </source>
</evidence>
<comment type="caution">
    <text evidence="5">The sequence shown here is derived from an EMBL/GenBank/DDBJ whole genome shotgun (WGS) entry which is preliminary data.</text>
</comment>
<accession>A0A1Q8ZXG4</accession>
<evidence type="ECO:0000256" key="3">
    <source>
        <dbReference type="ARBA" id="ARBA00023163"/>
    </source>
</evidence>
<dbReference type="AlphaFoldDB" id="A0A1Q8ZXG4"/>
<keyword evidence="1" id="KW-0805">Transcription regulation</keyword>
<evidence type="ECO:0000256" key="1">
    <source>
        <dbReference type="ARBA" id="ARBA00023015"/>
    </source>
</evidence>
<keyword evidence="2" id="KW-0238">DNA-binding</keyword>
<keyword evidence="3" id="KW-0804">Transcription</keyword>
<dbReference type="EMBL" id="MKIM01000019">
    <property type="protein sequence ID" value="OLP46731.1"/>
    <property type="molecule type" value="Genomic_DNA"/>
</dbReference>
<evidence type="ECO:0000256" key="2">
    <source>
        <dbReference type="ARBA" id="ARBA00023125"/>
    </source>
</evidence>
<sequence>MEPGFYAQTNENKHLVERILLDVRPVTVVRASAGFGKTWLLKALIEAIPPSATKWILCDDHETPPDLTRLEPGRRYVIATRNHETLPGLDRLRLYGQVLDLSGSDLVFPINALSVEDWDRCAGWPVLLSNAAAAPVGDPDDTRLTHFLADCCLADLTEAQVCALVLGEHEWPSWLMERLPPLAHPSTQAYRRVLAALPGAVEKRLLSCFADPAQQGLFSSTLAQALTRKPVHLKAVILQLLARGQGGQAVSLFCKVGGWFLYYRLGHAAFQELLSMLEAACDEHSEELIISRAFVVIKAGDIGWALQFLARHFGPDMRDVLKVLSSESALSLRVRLFRITVLIYEDVAPTDRLLNALFDIGRDLPLNAPEQRGSFYNAMLEFFLRLRRYEEADGMAEKAMAAYRQADYPILCFYIALHQSVLSLLTSDFNRMVQFLRLAADMLQNSGFDSPGDRRLMDLVNACMAYENGAPEALLAFLDHDLSGLMEGELWPSLADIAIYYGSHALSVHMSTRAGLRFLERWSVYQPLNRQFRLSLEVRKAQILQNGNGWGDAVRLLTPLSAGFNRVWIESAEDALARLSARNEITLAMTWLRQIAYERPSFLHLDRKLEMILSNPHLLVRQEIAATIWLAFVCRHTQQNSKARNLLRQVFELCASHGGLTALAEEWLFLDHLLQDKRMAEFVMAATPARAILRRLDKGRQSSLAAARTQLTQQELKILMMLAEGASNKLIARNCGIAEPTVKFHLKNVYRKLGCTRRHEAIATARALGWVR</sequence>